<gene>
    <name evidence="5" type="ORF">QD47_15060</name>
</gene>
<organism evidence="5 6">
    <name type="scientific">Paenibacillus terrae</name>
    <dbReference type="NCBI Taxonomy" id="159743"/>
    <lineage>
        <taxon>Bacteria</taxon>
        <taxon>Bacillati</taxon>
        <taxon>Bacillota</taxon>
        <taxon>Bacilli</taxon>
        <taxon>Bacillales</taxon>
        <taxon>Paenibacillaceae</taxon>
        <taxon>Paenibacillus</taxon>
    </lineage>
</organism>
<sequence>MNAIHFIREYIRHPRSVGAIIPSSRQLAKQIATPIYFDQASCIIEYGAGTGVFTQELIKNKRPDTLLLVIEANESFYKTLQSKYGHLEQVHVIHGSAEHVARYMTQYHVSKVDYIVSGLPFTSLPAALSSLILGQTAEVLGQEGKFITFQYSKVKHNFFRTFFGDIQIKKVHYNVPPAYVFTCSL</sequence>
<reference evidence="5 6" key="1">
    <citation type="submission" date="2014-11" db="EMBL/GenBank/DDBJ databases">
        <title>Draft Genome Sequences of Paenibacillus polymyxa NRRL B-30509 and Paenibacillus terrae NRRL B-30644, Strains from a Poultry Environment that Produce Tridecaptin A and Paenicidins.</title>
        <authorList>
            <person name="van Belkum M.J."/>
            <person name="Lohans C.T."/>
            <person name="Vederas J.C."/>
        </authorList>
    </citation>
    <scope>NUCLEOTIDE SEQUENCE [LARGE SCALE GENOMIC DNA]</scope>
    <source>
        <strain evidence="5 6">NRRL B-30644</strain>
    </source>
</reference>
<dbReference type="SUPFAM" id="SSF53335">
    <property type="entry name" value="S-adenosyl-L-methionine-dependent methyltransferases"/>
    <property type="match status" value="1"/>
</dbReference>
<dbReference type="GO" id="GO:0008168">
    <property type="term" value="F:methyltransferase activity"/>
    <property type="evidence" value="ECO:0007669"/>
    <property type="project" value="UniProtKB-KW"/>
</dbReference>
<keyword evidence="6" id="KW-1185">Reference proteome</keyword>
<name>A0A0D7X452_9BACL</name>
<evidence type="ECO:0000256" key="3">
    <source>
        <dbReference type="ARBA" id="ARBA00022691"/>
    </source>
</evidence>
<keyword evidence="4" id="KW-0694">RNA-binding</keyword>
<evidence type="ECO:0000256" key="4">
    <source>
        <dbReference type="ARBA" id="ARBA00022884"/>
    </source>
</evidence>
<evidence type="ECO:0000313" key="6">
    <source>
        <dbReference type="Proteomes" id="UP000032534"/>
    </source>
</evidence>
<dbReference type="RefSeq" id="WP_044646911.1">
    <property type="nucleotide sequence ID" value="NZ_JTHP01000029.1"/>
</dbReference>
<dbReference type="GO" id="GO:0003723">
    <property type="term" value="F:RNA binding"/>
    <property type="evidence" value="ECO:0007669"/>
    <property type="project" value="UniProtKB-KW"/>
</dbReference>
<dbReference type="OrthoDB" id="9805585at2"/>
<evidence type="ECO:0000256" key="2">
    <source>
        <dbReference type="ARBA" id="ARBA00022679"/>
    </source>
</evidence>
<dbReference type="Proteomes" id="UP000032534">
    <property type="component" value="Unassembled WGS sequence"/>
</dbReference>
<evidence type="ECO:0000313" key="5">
    <source>
        <dbReference type="EMBL" id="KJD44797.1"/>
    </source>
</evidence>
<keyword evidence="3" id="KW-0949">S-adenosyl-L-methionine</keyword>
<dbReference type="Gene3D" id="3.40.50.150">
    <property type="entry name" value="Vaccinia Virus protein VP39"/>
    <property type="match status" value="1"/>
</dbReference>
<dbReference type="PATRIC" id="fig|159743.3.peg.3352"/>
<protein>
    <submittedName>
        <fullName evidence="5">SAM-dependent methyltransferase</fullName>
    </submittedName>
</protein>
<keyword evidence="2 5" id="KW-0808">Transferase</keyword>
<dbReference type="InterPro" id="IPR029063">
    <property type="entry name" value="SAM-dependent_MTases_sf"/>
</dbReference>
<dbReference type="CDD" id="cd02440">
    <property type="entry name" value="AdoMet_MTases"/>
    <property type="match status" value="1"/>
</dbReference>
<evidence type="ECO:0000256" key="1">
    <source>
        <dbReference type="ARBA" id="ARBA00022603"/>
    </source>
</evidence>
<accession>A0A0D7X452</accession>
<comment type="caution">
    <text evidence="5">The sequence shown here is derived from an EMBL/GenBank/DDBJ whole genome shotgun (WGS) entry which is preliminary data.</text>
</comment>
<dbReference type="EMBL" id="JTHP01000029">
    <property type="protein sequence ID" value="KJD44797.1"/>
    <property type="molecule type" value="Genomic_DNA"/>
</dbReference>
<dbReference type="AlphaFoldDB" id="A0A0D7X452"/>
<proteinExistence type="predicted"/>
<dbReference type="InterPro" id="IPR001737">
    <property type="entry name" value="KsgA/Erm"/>
</dbReference>
<dbReference type="Pfam" id="PF00398">
    <property type="entry name" value="RrnaAD"/>
    <property type="match status" value="1"/>
</dbReference>
<keyword evidence="1 5" id="KW-0489">Methyltransferase</keyword>
<dbReference type="GO" id="GO:0032259">
    <property type="term" value="P:methylation"/>
    <property type="evidence" value="ECO:0007669"/>
    <property type="project" value="UniProtKB-KW"/>
</dbReference>